<dbReference type="Pfam" id="PF13290">
    <property type="entry name" value="CHB_HEX_C_1"/>
    <property type="match status" value="1"/>
</dbReference>
<evidence type="ECO:0000313" key="3">
    <source>
        <dbReference type="Proteomes" id="UP000290204"/>
    </source>
</evidence>
<protein>
    <recommendedName>
        <fullName evidence="1">GH29D-like beta-sandwich domain-containing protein</fullName>
    </recommendedName>
</protein>
<dbReference type="OrthoDB" id="9806464at2"/>
<dbReference type="EMBL" id="SDHW01000003">
    <property type="protein sequence ID" value="RXK59909.1"/>
    <property type="molecule type" value="Genomic_DNA"/>
</dbReference>
<accession>A0A4Q1CIL7</accession>
<reference evidence="2 3" key="1">
    <citation type="submission" date="2019-01" db="EMBL/GenBank/DDBJ databases">
        <title>Lacibacter sp. strain TTM-7.</title>
        <authorList>
            <person name="Chen W.-M."/>
        </authorList>
    </citation>
    <scope>NUCLEOTIDE SEQUENCE [LARGE SCALE GENOMIC DNA]</scope>
    <source>
        <strain evidence="2 3">TTM-7</strain>
    </source>
</reference>
<dbReference type="RefSeq" id="WP_129131283.1">
    <property type="nucleotide sequence ID" value="NZ_SDHW01000003.1"/>
</dbReference>
<keyword evidence="3" id="KW-1185">Reference proteome</keyword>
<evidence type="ECO:0000259" key="1">
    <source>
        <dbReference type="Pfam" id="PF13290"/>
    </source>
</evidence>
<sequence length="261" mass="29951">MMKQWLFIPLLLICSVGYSQQLFQLAPPLLKYQSAFFEGSSSVEIMFEQPGAEVRYTLNGKEPTANDLLYVKPLRITKQTTLKAKAFGKNFLPSETVQALFIHDGKKIAAMDFSKPNEKYSSSIANILFDNTGGLLNIHNGTWLGYNNDTVTITIQLQKKEKISSVVIDMLQDEASWIFLPAQMLLYYYDEQQQRFLPAHKEQFSFEKQSPKQTVAKLIRLKQQLQTDKLKLVLLPLQQIPDWHAGKGNHAWLFIDEIKAY</sequence>
<dbReference type="AlphaFoldDB" id="A0A4Q1CIL7"/>
<feature type="domain" description="GH29D-like beta-sandwich" evidence="1">
    <location>
        <begin position="37"/>
        <end position="95"/>
    </location>
</feature>
<proteinExistence type="predicted"/>
<dbReference type="InterPro" id="IPR059177">
    <property type="entry name" value="GH29D-like_dom"/>
</dbReference>
<organism evidence="2 3">
    <name type="scientific">Lacibacter luteus</name>
    <dbReference type="NCBI Taxonomy" id="2508719"/>
    <lineage>
        <taxon>Bacteria</taxon>
        <taxon>Pseudomonadati</taxon>
        <taxon>Bacteroidota</taxon>
        <taxon>Chitinophagia</taxon>
        <taxon>Chitinophagales</taxon>
        <taxon>Chitinophagaceae</taxon>
        <taxon>Lacibacter</taxon>
    </lineage>
</organism>
<gene>
    <name evidence="2" type="ORF">ESA94_12730</name>
</gene>
<evidence type="ECO:0000313" key="2">
    <source>
        <dbReference type="EMBL" id="RXK59909.1"/>
    </source>
</evidence>
<name>A0A4Q1CIL7_9BACT</name>
<comment type="caution">
    <text evidence="2">The sequence shown here is derived from an EMBL/GenBank/DDBJ whole genome shotgun (WGS) entry which is preliminary data.</text>
</comment>
<dbReference type="Proteomes" id="UP000290204">
    <property type="component" value="Unassembled WGS sequence"/>
</dbReference>